<keyword evidence="18" id="KW-0170">Cobalt</keyword>
<evidence type="ECO:0000256" key="10">
    <source>
        <dbReference type="ARBA" id="ARBA00022490"/>
    </source>
</evidence>
<keyword evidence="13" id="KW-0547">Nucleotide-binding</keyword>
<dbReference type="NCBIfam" id="TIGR01357">
    <property type="entry name" value="aroB"/>
    <property type="match status" value="1"/>
</dbReference>
<dbReference type="PANTHER" id="PTHR43622">
    <property type="entry name" value="3-DEHYDROQUINATE SYNTHASE"/>
    <property type="match status" value="1"/>
</dbReference>
<evidence type="ECO:0000256" key="6">
    <source>
        <dbReference type="ARBA" id="ARBA00004661"/>
    </source>
</evidence>
<dbReference type="EMBL" id="AP024412">
    <property type="protein sequence ID" value="BCR35479.1"/>
    <property type="molecule type" value="Genomic_DNA"/>
</dbReference>
<keyword evidence="11" id="KW-0028">Amino-acid biosynthesis</keyword>
<evidence type="ECO:0000256" key="1">
    <source>
        <dbReference type="ARBA" id="ARBA00001393"/>
    </source>
</evidence>
<dbReference type="InterPro" id="IPR030963">
    <property type="entry name" value="DHQ_synth_fam"/>
</dbReference>
<organism evidence="22 23">
    <name type="scientific">Mariniplasma anaerobium</name>
    <dbReference type="NCBI Taxonomy" id="2735436"/>
    <lineage>
        <taxon>Bacteria</taxon>
        <taxon>Bacillati</taxon>
        <taxon>Mycoplasmatota</taxon>
        <taxon>Mollicutes</taxon>
        <taxon>Acholeplasmatales</taxon>
        <taxon>Acholeplasmataceae</taxon>
        <taxon>Mariniplasma</taxon>
    </lineage>
</organism>
<keyword evidence="14" id="KW-0862">Zinc</keyword>
<dbReference type="Pfam" id="PF01761">
    <property type="entry name" value="DHQ_synthase"/>
    <property type="match status" value="1"/>
</dbReference>
<accession>A0A7U9TJP3</accession>
<dbReference type="InterPro" id="IPR056179">
    <property type="entry name" value="DHQS_C"/>
</dbReference>
<evidence type="ECO:0000256" key="13">
    <source>
        <dbReference type="ARBA" id="ARBA00022741"/>
    </source>
</evidence>
<protein>
    <recommendedName>
        <fullName evidence="9 19">3-dehydroquinate synthase</fullName>
        <ecNumber evidence="8 19">4.2.3.4</ecNumber>
    </recommendedName>
</protein>
<dbReference type="AlphaFoldDB" id="A0A7U9TJP3"/>
<evidence type="ECO:0000256" key="5">
    <source>
        <dbReference type="ARBA" id="ARBA00004496"/>
    </source>
</evidence>
<dbReference type="PIRSF" id="PIRSF001455">
    <property type="entry name" value="DHQ_synth"/>
    <property type="match status" value="1"/>
</dbReference>
<evidence type="ECO:0000259" key="21">
    <source>
        <dbReference type="Pfam" id="PF24621"/>
    </source>
</evidence>
<dbReference type="Pfam" id="PF24621">
    <property type="entry name" value="DHQS_C"/>
    <property type="match status" value="1"/>
</dbReference>
<keyword evidence="17" id="KW-0456">Lyase</keyword>
<dbReference type="GO" id="GO:0009073">
    <property type="term" value="P:aromatic amino acid family biosynthetic process"/>
    <property type="evidence" value="ECO:0007669"/>
    <property type="project" value="UniProtKB-KW"/>
</dbReference>
<dbReference type="Gene3D" id="3.40.50.1970">
    <property type="match status" value="1"/>
</dbReference>
<proteinExistence type="inferred from homology"/>
<dbReference type="PANTHER" id="PTHR43622:SF7">
    <property type="entry name" value="3-DEHYDROQUINATE SYNTHASE, CHLOROPLASTIC"/>
    <property type="match status" value="1"/>
</dbReference>
<gene>
    <name evidence="22" type="primary">aroB</name>
    <name evidence="22" type="ORF">MPAN_003720</name>
</gene>
<evidence type="ECO:0000256" key="18">
    <source>
        <dbReference type="ARBA" id="ARBA00023285"/>
    </source>
</evidence>
<evidence type="ECO:0000256" key="2">
    <source>
        <dbReference type="ARBA" id="ARBA00001911"/>
    </source>
</evidence>
<keyword evidence="16" id="KW-0057">Aromatic amino acid biosynthesis</keyword>
<comment type="catalytic activity">
    <reaction evidence="1">
        <text>7-phospho-2-dehydro-3-deoxy-D-arabino-heptonate = 3-dehydroquinate + phosphate</text>
        <dbReference type="Rhea" id="RHEA:21968"/>
        <dbReference type="ChEBI" id="CHEBI:32364"/>
        <dbReference type="ChEBI" id="CHEBI:43474"/>
        <dbReference type="ChEBI" id="CHEBI:58394"/>
        <dbReference type="EC" id="4.2.3.4"/>
    </reaction>
</comment>
<comment type="pathway">
    <text evidence="6">Metabolic intermediate biosynthesis; chorismate biosynthesis; chorismate from D-erythrose 4-phosphate and phosphoenolpyruvate: step 2/7.</text>
</comment>
<dbReference type="Proteomes" id="UP000620133">
    <property type="component" value="Chromosome"/>
</dbReference>
<evidence type="ECO:0000256" key="3">
    <source>
        <dbReference type="ARBA" id="ARBA00001941"/>
    </source>
</evidence>
<evidence type="ECO:0000256" key="9">
    <source>
        <dbReference type="ARBA" id="ARBA00017684"/>
    </source>
</evidence>
<comment type="cofactor">
    <cofactor evidence="3">
        <name>Co(2+)</name>
        <dbReference type="ChEBI" id="CHEBI:48828"/>
    </cofactor>
</comment>
<dbReference type="InterPro" id="IPR030960">
    <property type="entry name" value="DHQS/DOIS_N"/>
</dbReference>
<evidence type="ECO:0000256" key="14">
    <source>
        <dbReference type="ARBA" id="ARBA00022833"/>
    </source>
</evidence>
<dbReference type="InterPro" id="IPR050071">
    <property type="entry name" value="Dehydroquinate_synthase"/>
</dbReference>
<dbReference type="GO" id="GO:0008652">
    <property type="term" value="P:amino acid biosynthetic process"/>
    <property type="evidence" value="ECO:0007669"/>
    <property type="project" value="UniProtKB-KW"/>
</dbReference>
<dbReference type="GO" id="GO:0009423">
    <property type="term" value="P:chorismate biosynthetic process"/>
    <property type="evidence" value="ECO:0007669"/>
    <property type="project" value="UniProtKB-UniRule"/>
</dbReference>
<dbReference type="SUPFAM" id="SSF56796">
    <property type="entry name" value="Dehydroquinate synthase-like"/>
    <property type="match status" value="1"/>
</dbReference>
<comment type="cofactor">
    <cofactor evidence="4">
        <name>Zn(2+)</name>
        <dbReference type="ChEBI" id="CHEBI:29105"/>
    </cofactor>
</comment>
<dbReference type="FunFam" id="3.40.50.1970:FF:000007">
    <property type="entry name" value="Pentafunctional AROM polypeptide"/>
    <property type="match status" value="1"/>
</dbReference>
<comment type="cofactor">
    <cofactor evidence="2">
        <name>NAD(+)</name>
        <dbReference type="ChEBI" id="CHEBI:57540"/>
    </cofactor>
</comment>
<evidence type="ECO:0000256" key="4">
    <source>
        <dbReference type="ARBA" id="ARBA00001947"/>
    </source>
</evidence>
<dbReference type="GO" id="GO:0005737">
    <property type="term" value="C:cytoplasm"/>
    <property type="evidence" value="ECO:0007669"/>
    <property type="project" value="UniProtKB-SubCell"/>
</dbReference>
<dbReference type="KEGG" id="manr:MPAN_003720"/>
<comment type="similarity">
    <text evidence="7">Belongs to the sugar phosphate cyclases superfamily. Dehydroquinate synthase family.</text>
</comment>
<dbReference type="Gene3D" id="1.20.1090.10">
    <property type="entry name" value="Dehydroquinate synthase-like - alpha domain"/>
    <property type="match status" value="1"/>
</dbReference>
<feature type="domain" description="3-dehydroquinate synthase C-terminal" evidence="21">
    <location>
        <begin position="175"/>
        <end position="308"/>
    </location>
</feature>
<evidence type="ECO:0000256" key="8">
    <source>
        <dbReference type="ARBA" id="ARBA00013031"/>
    </source>
</evidence>
<sequence>MKLKMSDYEIIVEKNSIRGLSKHIKSFYTYDDLFIVTDENVDELYHDFIKSVLNEFHLHIVVIKAGEQSKTIATYLDVISQLMDKGIKRNHLILALGGGVVGDLTGFVAATLYRGLPYIQIPTTLLSQVDSSIGSKVGIDLPKGKNLVGAFYHPKLVIIDPVFLDTLSKREYNQGVAEMIKAGLIANKELFNFFKDTKRVTTKEILMAIEVKRTVVLKDPFDQKERMLLNFGHTFGHAIEKKFKYQTYKHGEAISYGMLIALEIGIKKGLTPKHLYESIRHTLEMNGLIKKPYFKIEDLKEDIKTDKKFTAEAFHFICLSDIGQGVVTQIKVGEL</sequence>
<dbReference type="CDD" id="cd08195">
    <property type="entry name" value="DHQS"/>
    <property type="match status" value="1"/>
</dbReference>
<keyword evidence="12" id="KW-0479">Metal-binding</keyword>
<evidence type="ECO:0000256" key="19">
    <source>
        <dbReference type="NCBIfam" id="TIGR01357"/>
    </source>
</evidence>
<reference evidence="22" key="1">
    <citation type="submission" date="2021-01" db="EMBL/GenBank/DDBJ databases">
        <title>Draft genome sequence of Acholeplasmataceae bacterium strain Mahy22.</title>
        <authorList>
            <person name="Watanabe M."/>
            <person name="Kojima H."/>
            <person name="Fukui M."/>
        </authorList>
    </citation>
    <scope>NUCLEOTIDE SEQUENCE</scope>
    <source>
        <strain evidence="22">Mahy22</strain>
    </source>
</reference>
<keyword evidence="23" id="KW-1185">Reference proteome</keyword>
<keyword evidence="10" id="KW-0963">Cytoplasm</keyword>
<evidence type="ECO:0000256" key="17">
    <source>
        <dbReference type="ARBA" id="ARBA00023239"/>
    </source>
</evidence>
<evidence type="ECO:0000259" key="20">
    <source>
        <dbReference type="Pfam" id="PF01761"/>
    </source>
</evidence>
<evidence type="ECO:0000256" key="15">
    <source>
        <dbReference type="ARBA" id="ARBA00023027"/>
    </source>
</evidence>
<evidence type="ECO:0000313" key="23">
    <source>
        <dbReference type="Proteomes" id="UP000620133"/>
    </source>
</evidence>
<keyword evidence="15" id="KW-0520">NAD</keyword>
<comment type="subcellular location">
    <subcellularLocation>
        <location evidence="5">Cytoplasm</location>
    </subcellularLocation>
</comment>
<evidence type="ECO:0000256" key="7">
    <source>
        <dbReference type="ARBA" id="ARBA00005412"/>
    </source>
</evidence>
<dbReference type="GO" id="GO:0003856">
    <property type="term" value="F:3-dehydroquinate synthase activity"/>
    <property type="evidence" value="ECO:0007669"/>
    <property type="project" value="UniProtKB-UniRule"/>
</dbReference>
<dbReference type="RefSeq" id="WP_176240031.1">
    <property type="nucleotide sequence ID" value="NZ_AP024412.1"/>
</dbReference>
<evidence type="ECO:0000256" key="16">
    <source>
        <dbReference type="ARBA" id="ARBA00023141"/>
    </source>
</evidence>
<dbReference type="InterPro" id="IPR016037">
    <property type="entry name" value="DHQ_synth_AroB"/>
</dbReference>
<dbReference type="EC" id="4.2.3.4" evidence="8 19"/>
<dbReference type="GO" id="GO:0000166">
    <property type="term" value="F:nucleotide binding"/>
    <property type="evidence" value="ECO:0007669"/>
    <property type="project" value="UniProtKB-KW"/>
</dbReference>
<evidence type="ECO:0000256" key="11">
    <source>
        <dbReference type="ARBA" id="ARBA00022605"/>
    </source>
</evidence>
<evidence type="ECO:0000256" key="12">
    <source>
        <dbReference type="ARBA" id="ARBA00022723"/>
    </source>
</evidence>
<feature type="domain" description="3-dehydroquinate synthase N-terminal" evidence="20">
    <location>
        <begin position="61"/>
        <end position="173"/>
    </location>
</feature>
<name>A0A7U9TJP3_9MOLU</name>
<dbReference type="GO" id="GO:0046872">
    <property type="term" value="F:metal ion binding"/>
    <property type="evidence" value="ECO:0007669"/>
    <property type="project" value="UniProtKB-KW"/>
</dbReference>
<evidence type="ECO:0000313" key="22">
    <source>
        <dbReference type="EMBL" id="BCR35479.1"/>
    </source>
</evidence>